<evidence type="ECO:0000313" key="3">
    <source>
        <dbReference type="Proteomes" id="UP000295367"/>
    </source>
</evidence>
<sequence length="220" mass="23402">MPKLPPRMILLFALLAFLVTFVQLNIITIAFDKLGLSSHSAYLLFMVTLLGSFVNLPLLTVKNEAVNPELLLKQFRQLFRQANRVYEGKTVVVLNVGGGLVPMMFSGYLLVHNPISLYPLIIATAGVTAISYLFSRPLPGIGIGMPIFVAPVTAAFLAVALSADQSAPLAYIAGTMGVLIGADLLRLKEIKKMGTPVASIGGAGTFDGIFLTGIVAVLLT</sequence>
<proteinExistence type="predicted"/>
<feature type="transmembrane region" description="Helical" evidence="1">
    <location>
        <begin position="141"/>
        <end position="163"/>
    </location>
</feature>
<organism evidence="2 3">
    <name type="scientific">Sulfurirhabdus autotrophica</name>
    <dbReference type="NCBI Taxonomy" id="1706046"/>
    <lineage>
        <taxon>Bacteria</taxon>
        <taxon>Pseudomonadati</taxon>
        <taxon>Pseudomonadota</taxon>
        <taxon>Betaproteobacteria</taxon>
        <taxon>Nitrosomonadales</taxon>
        <taxon>Sulfuricellaceae</taxon>
        <taxon>Sulfurirhabdus</taxon>
    </lineage>
</organism>
<accession>A0A4R3XVY4</accession>
<feature type="transmembrane region" description="Helical" evidence="1">
    <location>
        <begin position="90"/>
        <end position="111"/>
    </location>
</feature>
<gene>
    <name evidence="2" type="ORF">EDC63_1174</name>
</gene>
<keyword evidence="1" id="KW-0472">Membrane</keyword>
<keyword evidence="1" id="KW-0812">Transmembrane</keyword>
<feature type="transmembrane region" description="Helical" evidence="1">
    <location>
        <begin position="40"/>
        <end position="61"/>
    </location>
</feature>
<dbReference type="EMBL" id="SMCO01000017">
    <property type="protein sequence ID" value="TCV82971.1"/>
    <property type="molecule type" value="Genomic_DNA"/>
</dbReference>
<dbReference type="RefSeq" id="WP_124944871.1">
    <property type="nucleotide sequence ID" value="NZ_BHVT01000003.1"/>
</dbReference>
<name>A0A4R3XVY4_9PROT</name>
<dbReference type="InterPro" id="IPR011672">
    <property type="entry name" value="DUF1614"/>
</dbReference>
<dbReference type="Pfam" id="PF07758">
    <property type="entry name" value="DUF1614"/>
    <property type="match status" value="1"/>
</dbReference>
<evidence type="ECO:0000313" key="2">
    <source>
        <dbReference type="EMBL" id="TCV82971.1"/>
    </source>
</evidence>
<evidence type="ECO:0000256" key="1">
    <source>
        <dbReference type="SAM" id="Phobius"/>
    </source>
</evidence>
<dbReference type="OrthoDB" id="9782559at2"/>
<keyword evidence="3" id="KW-1185">Reference proteome</keyword>
<feature type="transmembrane region" description="Helical" evidence="1">
    <location>
        <begin position="117"/>
        <end position="134"/>
    </location>
</feature>
<dbReference type="Proteomes" id="UP000295367">
    <property type="component" value="Unassembled WGS sequence"/>
</dbReference>
<feature type="transmembrane region" description="Helical" evidence="1">
    <location>
        <begin position="197"/>
        <end position="219"/>
    </location>
</feature>
<dbReference type="AlphaFoldDB" id="A0A4R3XVY4"/>
<keyword evidence="1" id="KW-1133">Transmembrane helix</keyword>
<reference evidence="2 3" key="1">
    <citation type="submission" date="2019-03" db="EMBL/GenBank/DDBJ databases">
        <title>Genomic Encyclopedia of Type Strains, Phase IV (KMG-IV): sequencing the most valuable type-strain genomes for metagenomic binning, comparative biology and taxonomic classification.</title>
        <authorList>
            <person name="Goeker M."/>
        </authorList>
    </citation>
    <scope>NUCLEOTIDE SEQUENCE [LARGE SCALE GENOMIC DNA]</scope>
    <source>
        <strain evidence="2 3">DSM 100309</strain>
    </source>
</reference>
<protein>
    <submittedName>
        <fullName evidence="2">Putative membrane protein</fullName>
    </submittedName>
</protein>
<comment type="caution">
    <text evidence="2">The sequence shown here is derived from an EMBL/GenBank/DDBJ whole genome shotgun (WGS) entry which is preliminary data.</text>
</comment>
<feature type="transmembrane region" description="Helical" evidence="1">
    <location>
        <begin position="169"/>
        <end position="185"/>
    </location>
</feature>